<dbReference type="Proteomes" id="UP000244928">
    <property type="component" value="Chromosome"/>
</dbReference>
<organism evidence="2 3">
    <name type="scientific">Dietzia lutea</name>
    <dbReference type="NCBI Taxonomy" id="546160"/>
    <lineage>
        <taxon>Bacteria</taxon>
        <taxon>Bacillati</taxon>
        <taxon>Actinomycetota</taxon>
        <taxon>Actinomycetes</taxon>
        <taxon>Mycobacteriales</taxon>
        <taxon>Dietziaceae</taxon>
        <taxon>Dietzia</taxon>
    </lineage>
</organism>
<name>A0A2S1RAG0_9ACTN</name>
<dbReference type="RefSeq" id="WP_108848596.1">
    <property type="nucleotide sequence ID" value="NZ_CP015449.1"/>
</dbReference>
<dbReference type="EMBL" id="CP015449">
    <property type="protein sequence ID" value="AWH93245.1"/>
    <property type="molecule type" value="Genomic_DNA"/>
</dbReference>
<protein>
    <submittedName>
        <fullName evidence="2">Uncharacterized protein</fullName>
    </submittedName>
</protein>
<keyword evidence="3" id="KW-1185">Reference proteome</keyword>
<feature type="region of interest" description="Disordered" evidence="1">
    <location>
        <begin position="1"/>
        <end position="22"/>
    </location>
</feature>
<evidence type="ECO:0000313" key="3">
    <source>
        <dbReference type="Proteomes" id="UP000244928"/>
    </source>
</evidence>
<dbReference type="AlphaFoldDB" id="A0A2S1RAG0"/>
<sequence length="219" mass="23024">MPTATPDTEPPAPVRAPDPDPAARVRRLVASARERDGGRGVTGPVEAAVARVDAPADIRIRGGLGSGRRTLAAALRVRRGWRARVDDLDVVAAPGAGPVAPPDAEIVCLRTAPCRHEEAWIRRARRHPLLVVATGVDDDEDPPHWARGLPAVDAREPEHRSVDGVVSFLDLALHDLSATRVARLEAELEMLAVHDEVGDLAEAALCALGAAAPPGSAST</sequence>
<proteinExistence type="predicted"/>
<accession>A0A2S1RAG0</accession>
<dbReference type="KEGG" id="dlu:A6035_14830"/>
<reference evidence="2 3" key="1">
    <citation type="submission" date="2016-04" db="EMBL/GenBank/DDBJ databases">
        <title>Complete genome sequence of Dietzia lutea YIM 80766T, a strain isolated from desert soil in Egypt.</title>
        <authorList>
            <person name="Zhao J."/>
            <person name="Hu B."/>
            <person name="Geng S."/>
            <person name="Nie Y."/>
            <person name="Tang Y."/>
        </authorList>
    </citation>
    <scope>NUCLEOTIDE SEQUENCE [LARGE SCALE GENOMIC DNA]</scope>
    <source>
        <strain evidence="2 3">YIM 80766</strain>
    </source>
</reference>
<evidence type="ECO:0000313" key="2">
    <source>
        <dbReference type="EMBL" id="AWH93245.1"/>
    </source>
</evidence>
<gene>
    <name evidence="2" type="ORF">A6035_14830</name>
</gene>
<evidence type="ECO:0000256" key="1">
    <source>
        <dbReference type="SAM" id="MobiDB-lite"/>
    </source>
</evidence>